<feature type="binding site" evidence="11">
    <location>
        <position position="500"/>
    </location>
    <ligand>
        <name>hydrogencarbonate</name>
        <dbReference type="ChEBI" id="CHEBI:17544"/>
        <label>1</label>
    </ligand>
</feature>
<evidence type="ECO:0000256" key="7">
    <source>
        <dbReference type="ARBA" id="ARBA00023004"/>
    </source>
</evidence>
<evidence type="ECO:0000256" key="3">
    <source>
        <dbReference type="ARBA" id="ARBA00022496"/>
    </source>
</evidence>
<reference evidence="16" key="3">
    <citation type="submission" date="2025-09" db="UniProtKB">
        <authorList>
            <consortium name="Ensembl"/>
        </authorList>
    </citation>
    <scope>IDENTIFICATION</scope>
    <source>
        <strain evidence="16">Glennie</strain>
    </source>
</reference>
<feature type="binding site" evidence="12">
    <location>
        <position position="110"/>
    </location>
    <ligand>
        <name>Fe(3+)</name>
        <dbReference type="ChEBI" id="CHEBI:29034"/>
        <label>1</label>
    </ligand>
</feature>
<feature type="domain" description="Transferrin-like" evidence="15">
    <location>
        <begin position="382"/>
        <end position="711"/>
    </location>
</feature>
<dbReference type="GO" id="GO:1902732">
    <property type="term" value="P:positive regulation of chondrocyte proliferation"/>
    <property type="evidence" value="ECO:0007669"/>
    <property type="project" value="Ensembl"/>
</dbReference>
<dbReference type="GO" id="GO:0033690">
    <property type="term" value="P:positive regulation of osteoblast proliferation"/>
    <property type="evidence" value="ECO:0007669"/>
    <property type="project" value="Ensembl"/>
</dbReference>
<name>F7FBN6_ORNAN</name>
<feature type="signal peptide" evidence="14">
    <location>
        <begin position="1"/>
        <end position="19"/>
    </location>
</feature>
<dbReference type="Bgee" id="ENSOANG00000011228">
    <property type="expression patterns" value="Expressed in endometrium and 7 other cell types or tissues"/>
</dbReference>
<evidence type="ECO:0000256" key="10">
    <source>
        <dbReference type="PIRNR" id="PIRNR002549"/>
    </source>
</evidence>
<feature type="binding site" evidence="11">
    <location>
        <position position="502"/>
    </location>
    <ligand>
        <name>hydrogencarbonate</name>
        <dbReference type="ChEBI" id="CHEBI:17544"/>
        <label>1</label>
    </ligand>
</feature>
<evidence type="ECO:0000256" key="9">
    <source>
        <dbReference type="ARBA" id="ARBA00023157"/>
    </source>
</evidence>
<keyword evidence="5 12" id="KW-0479">Metal-binding</keyword>
<sequence>MRAVLFALLACGIVGLCLAVPEKNVRWCVKSDNELKKCSELKDAMKEAAPTLNCVKKTSALECIKAIADNEADAISVDGGLVYEAGLAPYNLKPIVAEDYGTPEQPQTHYFAVAVVKKGTDFQFKDLSGKKSCHTGLGRSAGWVMPIGRLLELKILNWPGAATMPIEKAVARFFSGSCVPCAAGKDPNLCRLCKGAGNDKCACSDREPYYGYSGAFACLKEGAGDVSFVKHTTVLENLKTQEEQDQYELLCEDNTRKPVSEYMTCNLASVPSHAVVARSVDGKRDLIWEFLNQAQEKFGQDKKDGFNLFKSLHGKDLLFKDSAKRLLSIPSKMDSALYLGYKYTRAIQNLRKVGIGSRCLKGSFGGRIWPGEEKSTAESNKVLWCTVSKDEKAKCDQWSAVSGGAVECAVAETTEDCLAKIMKGEADAISLDGGFVYTAGKCGLVPVLAESYAPLDSTTSDCVKRTAEGYYAVAVVKKSDSSLQWGQLKGKKSCHTAVGRTAGWNIPMGILYNQTQNCKFGEYFSESCAPGSDVNSNLCALCAGNPKTDKVHKCVANSNEQYYGYTGAFRCLVEKGDVAFVKDSTVLENTDGQNSDSWAKDLKSSDFELLCLDGTRKPVTEAKSCHLAQAPTHAVVSRADKADVVRRMLLNQQELYGSQGSEKDIFELFKSQTKDLLFKDSTVCLADLKDKLTYQKFLGLEYLTAVSGLSQCSTSELLKACNFHTE</sequence>
<feature type="domain" description="Transferrin-like" evidence="15">
    <location>
        <begin position="25"/>
        <end position="352"/>
    </location>
</feature>
<dbReference type="GO" id="GO:0044793">
    <property type="term" value="P:host-mediated suppression of viral proces"/>
    <property type="evidence" value="ECO:0007669"/>
    <property type="project" value="Ensembl"/>
</dbReference>
<keyword evidence="2" id="KW-0813">Transport</keyword>
<dbReference type="OMA" id="XLLEACT"/>
<dbReference type="HOGENOM" id="CLU_011309_1_0_1"/>
<dbReference type="GO" id="GO:0045669">
    <property type="term" value="P:positive regulation of osteoblast differentiation"/>
    <property type="evidence" value="ECO:0007669"/>
    <property type="project" value="Ensembl"/>
</dbReference>
<dbReference type="GO" id="GO:0043123">
    <property type="term" value="P:positive regulation of canonical NF-kappaB signal transduction"/>
    <property type="evidence" value="ECO:0007669"/>
    <property type="project" value="Ensembl"/>
</dbReference>
<feature type="disulfide bond" evidence="13">
    <location>
        <begin position="494"/>
        <end position="571"/>
    </location>
</feature>
<dbReference type="GO" id="GO:0005506">
    <property type="term" value="F:iron ion binding"/>
    <property type="evidence" value="ECO:0007669"/>
    <property type="project" value="Ensembl"/>
</dbReference>
<dbReference type="PROSITE" id="PS00207">
    <property type="entry name" value="TRANSFERRIN_LIKE_3"/>
    <property type="match status" value="2"/>
</dbReference>
<dbReference type="PROSITE" id="PS00205">
    <property type="entry name" value="TRANSFERRIN_LIKE_1"/>
    <property type="match status" value="2"/>
</dbReference>
<evidence type="ECO:0000256" key="4">
    <source>
        <dbReference type="ARBA" id="ARBA00022525"/>
    </source>
</evidence>
<feature type="binding site" evidence="12">
    <location>
        <position position="78"/>
    </location>
    <ligand>
        <name>Fe(3+)</name>
        <dbReference type="ChEBI" id="CHEBI:29034"/>
        <label>1</label>
    </ligand>
</feature>
<feature type="disulfide bond" evidence="13">
    <location>
        <begin position="38"/>
        <end position="54"/>
    </location>
</feature>
<dbReference type="GO" id="GO:0061844">
    <property type="term" value="P:antimicrobial humoral immune response mediated by antimicrobial peptide"/>
    <property type="evidence" value="ECO:0007669"/>
    <property type="project" value="Ensembl"/>
</dbReference>
<evidence type="ECO:0000313" key="16">
    <source>
        <dbReference type="Ensembl" id="ENSOANP00000017790.3"/>
    </source>
</evidence>
<feature type="binding site" evidence="12">
    <location>
        <position position="565"/>
    </location>
    <ligand>
        <name>Fe(3+)</name>
        <dbReference type="ChEBI" id="CHEBI:29034"/>
        <label>2</label>
    </ligand>
</feature>
<dbReference type="GO" id="GO:0031665">
    <property type="term" value="P:negative regulation of lipopolysaccharide-mediated signaling pathway"/>
    <property type="evidence" value="ECO:0007669"/>
    <property type="project" value="Ensembl"/>
</dbReference>
<comment type="subcellular location">
    <subcellularLocation>
        <location evidence="1">Secreted</location>
    </subcellularLocation>
</comment>
<dbReference type="SUPFAM" id="SSF53850">
    <property type="entry name" value="Periplasmic binding protein-like II"/>
    <property type="match status" value="2"/>
</dbReference>
<dbReference type="GO" id="GO:0008201">
    <property type="term" value="F:heparin binding"/>
    <property type="evidence" value="ECO:0007669"/>
    <property type="project" value="Ensembl"/>
</dbReference>
<accession>F7FBN6</accession>
<dbReference type="Pfam" id="PF00405">
    <property type="entry name" value="Transferrin"/>
    <property type="match status" value="2"/>
</dbReference>
<dbReference type="PRINTS" id="PR00422">
    <property type="entry name" value="TRANSFERRIN"/>
</dbReference>
<organism evidence="16 17">
    <name type="scientific">Ornithorhynchus anatinus</name>
    <name type="common">Duckbill platypus</name>
    <dbReference type="NCBI Taxonomy" id="9258"/>
    <lineage>
        <taxon>Eukaryota</taxon>
        <taxon>Metazoa</taxon>
        <taxon>Chordata</taxon>
        <taxon>Craniata</taxon>
        <taxon>Vertebrata</taxon>
        <taxon>Euteleostomi</taxon>
        <taxon>Mammalia</taxon>
        <taxon>Monotremata</taxon>
        <taxon>Ornithorhynchidae</taxon>
        <taxon>Ornithorhynchus</taxon>
    </lineage>
</organism>
<dbReference type="GO" id="GO:0043539">
    <property type="term" value="F:protein serine/threonine kinase activator activity"/>
    <property type="evidence" value="ECO:0007669"/>
    <property type="project" value="Ensembl"/>
</dbReference>
<keyword evidence="9 13" id="KW-1015">Disulfide bond</keyword>
<dbReference type="InParanoid" id="F7FBN6"/>
<feature type="binding site" evidence="11">
    <location>
        <position position="135"/>
    </location>
    <ligand>
        <name>hydrogencarbonate</name>
        <dbReference type="ChEBI" id="CHEBI:17544"/>
        <label>1</label>
    </ligand>
</feature>
<feature type="disulfide bond" evidence="13">
    <location>
        <begin position="385"/>
        <end position="417"/>
    </location>
</feature>
<dbReference type="AlphaFoldDB" id="F7FBN6"/>
<evidence type="ECO:0000256" key="1">
    <source>
        <dbReference type="ARBA" id="ARBA00004613"/>
    </source>
</evidence>
<keyword evidence="4" id="KW-0964">Secreted</keyword>
<dbReference type="CDD" id="cd13618">
    <property type="entry name" value="PBP2_transferrin_N"/>
    <property type="match status" value="1"/>
</dbReference>
<reference evidence="16" key="2">
    <citation type="submission" date="2025-08" db="UniProtKB">
        <authorList>
            <consortium name="Ensembl"/>
        </authorList>
    </citation>
    <scope>IDENTIFICATION</scope>
    <source>
        <strain evidence="16">Glennie</strain>
    </source>
</reference>
<evidence type="ECO:0000256" key="2">
    <source>
        <dbReference type="ARBA" id="ARBA00022448"/>
    </source>
</evidence>
<evidence type="ECO:0000256" key="5">
    <source>
        <dbReference type="ARBA" id="ARBA00022723"/>
    </source>
</evidence>
<dbReference type="GO" id="GO:0002227">
    <property type="term" value="P:innate immune response in mucosa"/>
    <property type="evidence" value="ECO:0007669"/>
    <property type="project" value="Ensembl"/>
</dbReference>
<evidence type="ECO:0000256" key="8">
    <source>
        <dbReference type="ARBA" id="ARBA00023065"/>
    </source>
</evidence>
<feature type="disulfide bond" evidence="13">
    <location>
        <begin position="133"/>
        <end position="218"/>
    </location>
</feature>
<feature type="disulfide bond" evidence="13">
    <location>
        <begin position="528"/>
        <end position="542"/>
    </location>
</feature>
<dbReference type="PANTHER" id="PTHR11485">
    <property type="entry name" value="TRANSFERRIN"/>
    <property type="match status" value="1"/>
</dbReference>
<dbReference type="GeneTree" id="ENSGT00940000156055"/>
<dbReference type="InterPro" id="IPR018195">
    <property type="entry name" value="Transferrin_Fe_BS"/>
</dbReference>
<dbReference type="GO" id="GO:0032680">
    <property type="term" value="P:regulation of tumor necrosis factor production"/>
    <property type="evidence" value="ECO:0007669"/>
    <property type="project" value="Ensembl"/>
</dbReference>
<dbReference type="PANTHER" id="PTHR11485:SF31">
    <property type="entry name" value="SEROTRANSFERRIN"/>
    <property type="match status" value="1"/>
</dbReference>
<feature type="binding site" evidence="11">
    <location>
        <position position="496"/>
    </location>
    <ligand>
        <name>hydrogencarbonate</name>
        <dbReference type="ChEBI" id="CHEBI:17544"/>
        <label>1</label>
    </ligand>
</feature>
<dbReference type="GO" id="GO:0034145">
    <property type="term" value="P:positive regulation of toll-like receptor 4 signaling pathway"/>
    <property type="evidence" value="ECO:0007669"/>
    <property type="project" value="Ensembl"/>
</dbReference>
<dbReference type="Ensembl" id="ENSOANT00000017793.4">
    <property type="protein sequence ID" value="ENSOANP00000017790.3"/>
    <property type="gene ID" value="ENSOANG00000011228.4"/>
</dbReference>
<feature type="disulfide bond" evidence="13">
    <location>
        <begin position="611"/>
        <end position="625"/>
    </location>
</feature>
<feature type="binding site" evidence="11">
    <location>
        <position position="503"/>
    </location>
    <ligand>
        <name>hydrogencarbonate</name>
        <dbReference type="ChEBI" id="CHEBI:17544"/>
        <label>1</label>
    </ligand>
</feature>
<feature type="disulfide bond" evidence="13">
    <location>
        <begin position="539"/>
        <end position="554"/>
    </location>
</feature>
<dbReference type="PROSITE" id="PS00206">
    <property type="entry name" value="TRANSFERRIN_LIKE_2"/>
    <property type="match status" value="1"/>
</dbReference>
<dbReference type="GO" id="GO:0005769">
    <property type="term" value="C:early endosome"/>
    <property type="evidence" value="ECO:0000318"/>
    <property type="project" value="GO_Central"/>
</dbReference>
<dbReference type="GO" id="GO:0055037">
    <property type="term" value="C:recycling endosome"/>
    <property type="evidence" value="ECO:0000318"/>
    <property type="project" value="GO_Central"/>
</dbReference>
<dbReference type="GO" id="GO:0009986">
    <property type="term" value="C:cell surface"/>
    <property type="evidence" value="ECO:0007669"/>
    <property type="project" value="Ensembl"/>
</dbReference>
<feature type="binding site" evidence="12">
    <location>
        <position position="432"/>
    </location>
    <ligand>
        <name>Fe(3+)</name>
        <dbReference type="ChEBI" id="CHEBI:29034"/>
        <label>1</label>
    </ligand>
</feature>
<feature type="disulfide bond" evidence="13">
    <location>
        <begin position="462"/>
        <end position="684"/>
    </location>
</feature>
<dbReference type="PROSITE" id="PS51408">
    <property type="entry name" value="TRANSFERRIN_LIKE_4"/>
    <property type="match status" value="2"/>
</dbReference>
<keyword evidence="6" id="KW-0677">Repeat</keyword>
<dbReference type="GO" id="GO:0060349">
    <property type="term" value="P:bone morphogenesis"/>
    <property type="evidence" value="ECO:0007669"/>
    <property type="project" value="Ensembl"/>
</dbReference>
<feature type="binding site" evidence="11">
    <location>
        <position position="141"/>
    </location>
    <ligand>
        <name>hydrogencarbonate</name>
        <dbReference type="ChEBI" id="CHEBI:17544"/>
        <label>1</label>
    </ligand>
</feature>
<keyword evidence="8" id="KW-0406">Ion transport</keyword>
<evidence type="ECO:0000256" key="11">
    <source>
        <dbReference type="PIRSR" id="PIRSR002549-2"/>
    </source>
</evidence>
<feature type="disulfide bond" evidence="13">
    <location>
        <begin position="190"/>
        <end position="201"/>
    </location>
</feature>
<keyword evidence="7 12" id="KW-0408">Iron</keyword>
<feature type="disulfide bond" evidence="13">
    <location>
        <begin position="251"/>
        <end position="265"/>
    </location>
</feature>
<feature type="chain" id="PRO_5027975349" evidence="14">
    <location>
        <begin position="20"/>
        <end position="726"/>
    </location>
</feature>
<evidence type="ECO:0000256" key="6">
    <source>
        <dbReference type="ARBA" id="ARBA00022737"/>
    </source>
</evidence>
<evidence type="ECO:0000256" key="12">
    <source>
        <dbReference type="PIRSR" id="PIRSR002549-3"/>
    </source>
</evidence>
<evidence type="ECO:0000313" key="17">
    <source>
        <dbReference type="Proteomes" id="UP000002279"/>
    </source>
</evidence>
<feature type="disulfide bond" evidence="13">
    <location>
        <begin position="178"/>
        <end position="193"/>
    </location>
</feature>
<reference evidence="16 17" key="1">
    <citation type="journal article" date="2008" name="Nature">
        <title>Genome analysis of the platypus reveals unique signatures of evolution.</title>
        <authorList>
            <person name="Warren W.C."/>
            <person name="Hillier L.W."/>
            <person name="Marshall Graves J.A."/>
            <person name="Birney E."/>
            <person name="Ponting C.P."/>
            <person name="Grutzner F."/>
            <person name="Belov K."/>
            <person name="Miller W."/>
            <person name="Clarke L."/>
            <person name="Chinwalla A.T."/>
            <person name="Yang S.P."/>
            <person name="Heger A."/>
            <person name="Locke D.P."/>
            <person name="Miethke P."/>
            <person name="Waters P.D."/>
            <person name="Veyrunes F."/>
            <person name="Fulton L."/>
            <person name="Fulton B."/>
            <person name="Graves T."/>
            <person name="Wallis J."/>
            <person name="Puente X.S."/>
            <person name="Lopez-Otin C."/>
            <person name="Ordonez G.R."/>
            <person name="Eichler E.E."/>
            <person name="Chen L."/>
            <person name="Cheng Z."/>
            <person name="Deakin J.E."/>
            <person name="Alsop A."/>
            <person name="Thompson K."/>
            <person name="Kirby P."/>
            <person name="Papenfuss A.T."/>
            <person name="Wakefield M.J."/>
            <person name="Olender T."/>
            <person name="Lancet D."/>
            <person name="Huttley G.A."/>
            <person name="Smit A.F."/>
            <person name="Pask A."/>
            <person name="Temple-Smith P."/>
            <person name="Batzer M.A."/>
            <person name="Walker J.A."/>
            <person name="Konkel M.K."/>
            <person name="Harris R.S."/>
            <person name="Whittington C.M."/>
            <person name="Wong E.S."/>
            <person name="Gemmell N.J."/>
            <person name="Buschiazzo E."/>
            <person name="Vargas Jentzsch I.M."/>
            <person name="Merkel A."/>
            <person name="Schmitz J."/>
            <person name="Zemann A."/>
            <person name="Churakov G."/>
            <person name="Kriegs J.O."/>
            <person name="Brosius J."/>
            <person name="Murchison E.P."/>
            <person name="Sachidanandam R."/>
            <person name="Smith C."/>
            <person name="Hannon G.J."/>
            <person name="Tsend-Ayush E."/>
            <person name="McMillan D."/>
            <person name="Attenborough R."/>
            <person name="Rens W."/>
            <person name="Ferguson-Smith M."/>
            <person name="Lefevre C.M."/>
            <person name="Sharp J.A."/>
            <person name="Nicholas K.R."/>
            <person name="Ray D.A."/>
            <person name="Kube M."/>
            <person name="Reinhardt R."/>
            <person name="Pringle T.H."/>
            <person name="Taylor J."/>
            <person name="Jones R.C."/>
            <person name="Nixon B."/>
            <person name="Dacheux J.L."/>
            <person name="Niwa H."/>
            <person name="Sekita Y."/>
            <person name="Huang X."/>
            <person name="Stark A."/>
            <person name="Kheradpour P."/>
            <person name="Kellis M."/>
            <person name="Flicek P."/>
            <person name="Chen Y."/>
            <person name="Webber C."/>
            <person name="Hardison R."/>
            <person name="Nelson J."/>
            <person name="Hallsworth-Pepin K."/>
            <person name="Delehaunty K."/>
            <person name="Markovic C."/>
            <person name="Minx P."/>
            <person name="Feng Y."/>
            <person name="Kremitzki C."/>
            <person name="Mitreva M."/>
            <person name="Glasscock J."/>
            <person name="Wylie T."/>
            <person name="Wohldmann P."/>
            <person name="Thiru P."/>
            <person name="Nhan M.N."/>
            <person name="Pohl C.S."/>
            <person name="Smith S.M."/>
            <person name="Hou S."/>
            <person name="Nefedov M."/>
            <person name="de Jong P.J."/>
            <person name="Renfree M.B."/>
            <person name="Mardis E.R."/>
            <person name="Wilson R.K."/>
        </authorList>
    </citation>
    <scope>NUCLEOTIDE SEQUENCE [LARGE SCALE GENOMIC DNA]</scope>
    <source>
        <strain evidence="16 17">Glennie</strain>
    </source>
</reference>
<dbReference type="FunFam" id="3.40.190.10:FF:000095">
    <property type="entry name" value="Lactotransferrin"/>
    <property type="match status" value="2"/>
</dbReference>
<dbReference type="eggNOG" id="ENOG502QT0C">
    <property type="taxonomic scope" value="Eukaryota"/>
</dbReference>
<dbReference type="Proteomes" id="UP000002279">
    <property type="component" value="Chromosome 1"/>
</dbReference>
<evidence type="ECO:0000256" key="14">
    <source>
        <dbReference type="SAM" id="SignalP"/>
    </source>
</evidence>
<dbReference type="CDD" id="cd13617">
    <property type="entry name" value="PBP2_transferrin_C"/>
    <property type="match status" value="1"/>
</dbReference>
<dbReference type="GO" id="GO:0005615">
    <property type="term" value="C:extracellular space"/>
    <property type="evidence" value="ECO:0000318"/>
    <property type="project" value="GO_Central"/>
</dbReference>
<keyword evidence="17" id="KW-1185">Reference proteome</keyword>
<dbReference type="GO" id="GO:1900229">
    <property type="term" value="P:negative regulation of single-species biofilm formation in or on host organism"/>
    <property type="evidence" value="ECO:0007669"/>
    <property type="project" value="Ensembl"/>
</dbReference>
<feature type="disulfide bond" evidence="13">
    <location>
        <begin position="442"/>
        <end position="721"/>
    </location>
</feature>
<dbReference type="GO" id="GO:0032991">
    <property type="term" value="C:protein-containing complex"/>
    <property type="evidence" value="ECO:0007669"/>
    <property type="project" value="Ensembl"/>
</dbReference>
<keyword evidence="14" id="KW-0732">Signal</keyword>
<dbReference type="GO" id="GO:0001530">
    <property type="term" value="F:lipopolysaccharide binding"/>
    <property type="evidence" value="ECO:0007669"/>
    <property type="project" value="Ensembl"/>
</dbReference>
<feature type="binding site" evidence="11">
    <location>
        <position position="139"/>
    </location>
    <ligand>
        <name>hydrogencarbonate</name>
        <dbReference type="ChEBI" id="CHEBI:17544"/>
        <label>1</label>
    </ligand>
</feature>
<protein>
    <submittedName>
        <fullName evidence="16">Lactotransferrin</fullName>
    </submittedName>
</protein>
<dbReference type="GO" id="GO:0006826">
    <property type="term" value="P:iron ion transport"/>
    <property type="evidence" value="ECO:0000318"/>
    <property type="project" value="GO_Central"/>
</dbReference>
<dbReference type="GO" id="GO:0140912">
    <property type="term" value="F:membrane destabilizing activity"/>
    <property type="evidence" value="ECO:0007669"/>
    <property type="project" value="Ensembl"/>
</dbReference>
<dbReference type="GO" id="GO:0004869">
    <property type="term" value="F:cysteine-type endopeptidase inhibitor activity"/>
    <property type="evidence" value="ECO:0007669"/>
    <property type="project" value="Ensembl"/>
</dbReference>
<dbReference type="GO" id="GO:0050829">
    <property type="term" value="P:defense response to Gram-negative bacterium"/>
    <property type="evidence" value="ECO:0007669"/>
    <property type="project" value="Ensembl"/>
</dbReference>
<dbReference type="InterPro" id="IPR001156">
    <property type="entry name" value="Transferrin-like_dom"/>
</dbReference>
<dbReference type="GO" id="GO:0019731">
    <property type="term" value="P:antibacterial humoral response"/>
    <property type="evidence" value="ECO:0000318"/>
    <property type="project" value="GO_Central"/>
</dbReference>
<dbReference type="SMART" id="SM00094">
    <property type="entry name" value="TR_FER"/>
    <property type="match status" value="2"/>
</dbReference>
<dbReference type="FunCoup" id="F7FBN6">
    <property type="interactions" value="752"/>
</dbReference>
<dbReference type="InterPro" id="IPR016357">
    <property type="entry name" value="Transferrin"/>
</dbReference>
<feature type="disulfide bond" evidence="13">
    <location>
        <begin position="518"/>
        <end position="712"/>
    </location>
</feature>
<dbReference type="STRING" id="9258.ENSOANP00000017790"/>
<keyword evidence="3" id="KW-0410">Iron transport</keyword>
<evidence type="ECO:0000256" key="13">
    <source>
        <dbReference type="PIRSR" id="PIRSR002549-4"/>
    </source>
</evidence>
<comment type="similarity">
    <text evidence="10">Belongs to the transferrin family.</text>
</comment>
<feature type="disulfide bond" evidence="13">
    <location>
        <begin position="28"/>
        <end position="63"/>
    </location>
</feature>
<feature type="binding site" evidence="12">
    <location>
        <position position="273"/>
    </location>
    <ligand>
        <name>Fe(3+)</name>
        <dbReference type="ChEBI" id="CHEBI:29034"/>
        <label>1</label>
    </ligand>
</feature>
<gene>
    <name evidence="16" type="primary">LTF</name>
</gene>
<dbReference type="PIRSF" id="PIRSF002549">
    <property type="entry name" value="Transferrin"/>
    <property type="match status" value="1"/>
</dbReference>
<dbReference type="GO" id="GO:0031640">
    <property type="term" value="P:killing of cells of another organism"/>
    <property type="evidence" value="ECO:0007669"/>
    <property type="project" value="Ensembl"/>
</dbReference>
<feature type="disulfide bond" evidence="13">
    <location>
        <begin position="395"/>
        <end position="408"/>
    </location>
</feature>
<dbReference type="GO" id="GO:0042581">
    <property type="term" value="C:specific granule"/>
    <property type="evidence" value="ECO:0007669"/>
    <property type="project" value="Ensembl"/>
</dbReference>
<feature type="binding site" evidence="12">
    <location>
        <position position="212"/>
    </location>
    <ligand>
        <name>Fe(3+)</name>
        <dbReference type="ChEBI" id="CHEBI:29034"/>
        <label>1</label>
    </ligand>
</feature>
<feature type="binding site" evidence="12">
    <location>
        <position position="633"/>
    </location>
    <ligand>
        <name>Fe(3+)</name>
        <dbReference type="ChEBI" id="CHEBI:29034"/>
        <label>1</label>
    </ligand>
</feature>
<evidence type="ECO:0000259" key="15">
    <source>
        <dbReference type="PROSITE" id="PS51408"/>
    </source>
</evidence>
<feature type="binding site" evidence="12">
    <location>
        <position position="470"/>
    </location>
    <ligand>
        <name>Fe(3+)</name>
        <dbReference type="ChEBI" id="CHEBI:29034"/>
        <label>1</label>
    </ligand>
</feature>
<dbReference type="Gene3D" id="3.40.190.10">
    <property type="entry name" value="Periplasmic binding protein-like II"/>
    <property type="match status" value="4"/>
</dbReference>
<dbReference type="GO" id="GO:0005886">
    <property type="term" value="C:plasma membrane"/>
    <property type="evidence" value="ECO:0000318"/>
    <property type="project" value="GO_Central"/>
</dbReference>
<dbReference type="GO" id="GO:0045071">
    <property type="term" value="P:negative regulation of viral genome replication"/>
    <property type="evidence" value="ECO:0007669"/>
    <property type="project" value="Ensembl"/>
</dbReference>
<dbReference type="GO" id="GO:0019732">
    <property type="term" value="P:antifungal humoral response"/>
    <property type="evidence" value="ECO:0007669"/>
    <property type="project" value="Ensembl"/>
</dbReference>
<feature type="binding site" evidence="11">
    <location>
        <position position="142"/>
    </location>
    <ligand>
        <name>hydrogencarbonate</name>
        <dbReference type="ChEBI" id="CHEBI:17544"/>
        <label>1</label>
    </ligand>
</feature>
<proteinExistence type="inferred from homology"/>